<evidence type="ECO:0008006" key="4">
    <source>
        <dbReference type="Google" id="ProtNLM"/>
    </source>
</evidence>
<feature type="signal peptide" evidence="1">
    <location>
        <begin position="1"/>
        <end position="18"/>
    </location>
</feature>
<protein>
    <recommendedName>
        <fullName evidence="4">Lipoprotein</fullName>
    </recommendedName>
</protein>
<accession>A0A0C3NEV0</accession>
<reference evidence="2 3" key="1">
    <citation type="submission" date="2014-07" db="EMBL/GenBank/DDBJ databases">
        <title>Porphyromonadaceae bacterium OUH 308042 = ATCC BAA-2681 = DSM 28342 draft genome.</title>
        <authorList>
            <person name="Sydenham T.V."/>
            <person name="Hasman H."/>
            <person name="Justensen U.S."/>
        </authorList>
    </citation>
    <scope>NUCLEOTIDE SEQUENCE [LARGE SCALE GENOMIC DNA]</scope>
    <source>
        <strain evidence="2 3">OUH 308042</strain>
    </source>
</reference>
<name>A0A0C3NEV0_9PORP</name>
<evidence type="ECO:0000313" key="3">
    <source>
        <dbReference type="Proteomes" id="UP000031980"/>
    </source>
</evidence>
<comment type="caution">
    <text evidence="2">The sequence shown here is derived from an EMBL/GenBank/DDBJ whole genome shotgun (WGS) entry which is preliminary data.</text>
</comment>
<evidence type="ECO:0000256" key="1">
    <source>
        <dbReference type="SAM" id="SignalP"/>
    </source>
</evidence>
<dbReference type="Proteomes" id="UP000031980">
    <property type="component" value="Unassembled WGS sequence"/>
</dbReference>
<proteinExistence type="predicted"/>
<keyword evidence="3" id="KW-1185">Reference proteome</keyword>
<organism evidence="2 3">
    <name type="scientific">Sanguibacteroides justesenii</name>
    <dbReference type="NCBI Taxonomy" id="1547597"/>
    <lineage>
        <taxon>Bacteria</taxon>
        <taxon>Pseudomonadati</taxon>
        <taxon>Bacteroidota</taxon>
        <taxon>Bacteroidia</taxon>
        <taxon>Bacteroidales</taxon>
        <taxon>Porphyromonadaceae</taxon>
        <taxon>Sanguibacteroides</taxon>
    </lineage>
</organism>
<dbReference type="OrthoDB" id="706888at2"/>
<gene>
    <name evidence="2" type="ORF">BA92_06365</name>
</gene>
<feature type="chain" id="PRO_5043118856" description="Lipoprotein" evidence="1">
    <location>
        <begin position="19"/>
        <end position="292"/>
    </location>
</feature>
<dbReference type="AlphaFoldDB" id="A0A0C3NEV0"/>
<sequence>MKKVKFFNFIVCLLLVMAGCNDDDNLPSRKNEFDLRKINYQTHFTNPYDTIGKYHNEALAYVFKEYFKSPAAKSSQNEKEKLSKLIVDFMNKKPFAEGVKITEKDIQKMESRVQAKSSNNQLFNSDKQRKYYKNLKDKVRKDKHSSPQDLISSINKLEKQVAESDLPESEQAQLLIGMSVAKYSSVFWMEQIKNMESQAKTTNAIPEEEMYDGDWNRWFESFLSKAEEIFWADVEGGIGGFATSFIFIDYKGLLIPGMGLATIQAAMGYVVSFAIGASAWQGIKILWNIVFE</sequence>
<dbReference type="PROSITE" id="PS51257">
    <property type="entry name" value="PROKAR_LIPOPROTEIN"/>
    <property type="match status" value="1"/>
</dbReference>
<dbReference type="EMBL" id="JPIU01000038">
    <property type="protein sequence ID" value="KIO44662.1"/>
    <property type="molecule type" value="Genomic_DNA"/>
</dbReference>
<keyword evidence="1" id="KW-0732">Signal</keyword>
<evidence type="ECO:0000313" key="2">
    <source>
        <dbReference type="EMBL" id="KIO44662.1"/>
    </source>
</evidence>
<dbReference type="RefSeq" id="WP_041505041.1">
    <property type="nucleotide sequence ID" value="NZ_JPIU01000038.1"/>
</dbReference>